<keyword evidence="3" id="KW-1185">Reference proteome</keyword>
<dbReference type="EMBL" id="CP020773">
    <property type="protein sequence ID" value="ARJ50203.1"/>
    <property type="molecule type" value="Genomic_DNA"/>
</dbReference>
<feature type="transmembrane region" description="Helical" evidence="1">
    <location>
        <begin position="222"/>
        <end position="242"/>
    </location>
</feature>
<reference evidence="2 3" key="1">
    <citation type="submission" date="2017-04" db="EMBL/GenBank/DDBJ databases">
        <authorList>
            <person name="Veseli I.A."/>
            <person name="Tang C."/>
            <person name="Pombert J.-F."/>
        </authorList>
    </citation>
    <scope>NUCLEOTIDE SEQUENCE [LARGE SCALE GENOMIC DNA]</scope>
    <source>
        <strain evidence="2 3">ATCC 700373</strain>
    </source>
</reference>
<organism evidence="2 3">
    <name type="scientific">Staphylococcus lutrae</name>
    <dbReference type="NCBI Taxonomy" id="155085"/>
    <lineage>
        <taxon>Bacteria</taxon>
        <taxon>Bacillati</taxon>
        <taxon>Bacillota</taxon>
        <taxon>Bacilli</taxon>
        <taxon>Bacillales</taxon>
        <taxon>Staphylococcaceae</taxon>
        <taxon>Staphylococcus</taxon>
    </lineage>
</organism>
<accession>A0AAC9RQB9</accession>
<feature type="transmembrane region" description="Helical" evidence="1">
    <location>
        <begin position="101"/>
        <end position="130"/>
    </location>
</feature>
<feature type="transmembrane region" description="Helical" evidence="1">
    <location>
        <begin position="150"/>
        <end position="171"/>
    </location>
</feature>
<dbReference type="Proteomes" id="UP000242864">
    <property type="component" value="Chromosome"/>
</dbReference>
<dbReference type="KEGG" id="slz:B5P37_02120"/>
<proteinExistence type="predicted"/>
<gene>
    <name evidence="2" type="ORF">B5P37_02120</name>
</gene>
<feature type="transmembrane region" description="Helical" evidence="1">
    <location>
        <begin position="41"/>
        <end position="62"/>
    </location>
</feature>
<keyword evidence="1" id="KW-0812">Transmembrane</keyword>
<protein>
    <submittedName>
        <fullName evidence="2">Uncharacterized protein</fullName>
    </submittedName>
</protein>
<feature type="transmembrane region" description="Helical" evidence="1">
    <location>
        <begin position="178"/>
        <end position="197"/>
    </location>
</feature>
<name>A0AAC9RQB9_9STAP</name>
<evidence type="ECO:0000313" key="2">
    <source>
        <dbReference type="EMBL" id="ARJ50203.1"/>
    </source>
</evidence>
<evidence type="ECO:0000313" key="3">
    <source>
        <dbReference type="Proteomes" id="UP000242864"/>
    </source>
</evidence>
<feature type="transmembrane region" description="Helical" evidence="1">
    <location>
        <begin position="15"/>
        <end position="34"/>
    </location>
</feature>
<keyword evidence="1" id="KW-0472">Membrane</keyword>
<evidence type="ECO:0000256" key="1">
    <source>
        <dbReference type="SAM" id="Phobius"/>
    </source>
</evidence>
<keyword evidence="1" id="KW-1133">Transmembrane helix</keyword>
<dbReference type="RefSeq" id="WP_085236638.1">
    <property type="nucleotide sequence ID" value="NZ_CP020773.1"/>
</dbReference>
<dbReference type="AlphaFoldDB" id="A0AAC9RQB9"/>
<sequence length="249" mass="28845">MLRLVRFELKKMEHSLTTIFLILILLYPVVWGGLIKSNPSWLQIGGKVGITTFILMMIQLLFTFKLHYIFILFVYSQFATHIVGGQIIYELVRFPNRVISITVKTVIFIMVPLFFVIIFNFISFLTYKIFIKNSDIYLTDKFKKGDFSEIMIQSLFIILYLIVLMLLMVLISLFIKSISSVIVVIVIDVIMSVSLGIKDFKKFLPNFVALSDDINEISRFNLYMNGAIVIAVIVLLFLIIVLRYKKLNV</sequence>